<proteinExistence type="predicted"/>
<evidence type="ECO:0000313" key="2">
    <source>
        <dbReference type="Proteomes" id="UP000281687"/>
    </source>
</evidence>
<accession>A0A8F5XS00</accession>
<reference evidence="1 2" key="1">
    <citation type="submission" date="2018-06" db="EMBL/GenBank/DDBJ databases">
        <title>Uncovering a Universe of Circular DNA Viruses in Animal Metagenomes.</title>
        <authorList>
            <person name="Tisza M."/>
            <person name="Buck C."/>
            <person name="Pastrana D."/>
            <person name="Welch N."/>
            <person name="Peretti A."/>
        </authorList>
    </citation>
    <scope>NUCLEOTIDE SEQUENCE [LARGE SCALE GENOMIC DNA]</scope>
    <source>
        <strain evidence="1">Ctda10</strain>
    </source>
</reference>
<sequence length="43" mass="4962">TSQLLSPQSLHELLDINTPPLFAWIYIPLKVSYASFLKWDIMA</sequence>
<protein>
    <submittedName>
        <fullName evidence="1">Alt protein</fullName>
    </submittedName>
</protein>
<name>A0A8F5XS00_9PAPI</name>
<organism evidence="1 2">
    <name type="scientific">Papillomaviridae sp</name>
    <dbReference type="NCBI Taxonomy" id="2052558"/>
    <lineage>
        <taxon>Viruses</taxon>
        <taxon>Monodnaviria</taxon>
        <taxon>Shotokuvirae</taxon>
        <taxon>Cossaviricota</taxon>
        <taxon>Papovaviricetes</taxon>
        <taxon>Zurhausenvirales</taxon>
        <taxon>Papillomaviridae</taxon>
    </lineage>
</organism>
<dbReference type="Proteomes" id="UP000281687">
    <property type="component" value="Segment"/>
</dbReference>
<feature type="non-terminal residue" evidence="1">
    <location>
        <position position="1"/>
    </location>
</feature>
<dbReference type="EMBL" id="MH510267">
    <property type="protein sequence ID" value="QXP49524.1"/>
    <property type="molecule type" value="Genomic_DNA"/>
</dbReference>
<evidence type="ECO:0000313" key="1">
    <source>
        <dbReference type="EMBL" id="QXP49524.1"/>
    </source>
</evidence>